<keyword evidence="7" id="KW-0347">Helicase</keyword>
<protein>
    <submittedName>
        <fullName evidence="11">CRISPR-associated helicase/endonuclease Cas3</fullName>
    </submittedName>
</protein>
<dbReference type="InterPro" id="IPR054712">
    <property type="entry name" value="Cas3-like_dom"/>
</dbReference>
<evidence type="ECO:0000256" key="1">
    <source>
        <dbReference type="ARBA" id="ARBA00006847"/>
    </source>
</evidence>
<dbReference type="GO" id="GO:0003723">
    <property type="term" value="F:RNA binding"/>
    <property type="evidence" value="ECO:0007669"/>
    <property type="project" value="TreeGrafter"/>
</dbReference>
<dbReference type="GO" id="GO:0005524">
    <property type="term" value="F:ATP binding"/>
    <property type="evidence" value="ECO:0007669"/>
    <property type="project" value="UniProtKB-KW"/>
</dbReference>
<dbReference type="GO" id="GO:0004519">
    <property type="term" value="F:endonuclease activity"/>
    <property type="evidence" value="ECO:0007669"/>
    <property type="project" value="UniProtKB-KW"/>
</dbReference>
<keyword evidence="9" id="KW-0051">Antiviral defense</keyword>
<evidence type="ECO:0000256" key="9">
    <source>
        <dbReference type="ARBA" id="ARBA00023118"/>
    </source>
</evidence>
<dbReference type="InterPro" id="IPR006474">
    <property type="entry name" value="Helicase_Cas3_CRISPR-ass_core"/>
</dbReference>
<dbReference type="Proteomes" id="UP000256679">
    <property type="component" value="Unassembled WGS sequence"/>
</dbReference>
<reference evidence="11 12" key="1">
    <citation type="submission" date="2018-05" db="EMBL/GenBank/DDBJ databases">
        <title>Whole genome sequencing of Paracoccus thiocyanatus SST.</title>
        <authorList>
            <person name="Ghosh W."/>
            <person name="Rameez M.J."/>
            <person name="Roy C."/>
        </authorList>
    </citation>
    <scope>NUCLEOTIDE SEQUENCE [LARGE SCALE GENOMIC DNA]</scope>
    <source>
        <strain evidence="11 12">SST</strain>
    </source>
</reference>
<comment type="caution">
    <text evidence="11">The sequence shown here is derived from an EMBL/GenBank/DDBJ whole genome shotgun (WGS) entry which is preliminary data.</text>
</comment>
<dbReference type="InterPro" id="IPR003607">
    <property type="entry name" value="HD/PDEase_dom"/>
</dbReference>
<dbReference type="Pfam" id="PF22590">
    <property type="entry name" value="Cas3-like_C_2"/>
    <property type="match status" value="1"/>
</dbReference>
<comment type="similarity">
    <text evidence="1">In the N-terminal section; belongs to the CRISPR-associated nuclease Cas3-HD family.</text>
</comment>
<evidence type="ECO:0000256" key="4">
    <source>
        <dbReference type="ARBA" id="ARBA00022723"/>
    </source>
</evidence>
<dbReference type="Pfam" id="PF18019">
    <property type="entry name" value="Cas3_HD"/>
    <property type="match status" value="1"/>
</dbReference>
<accession>A0A3D8PG00</accession>
<dbReference type="AlphaFoldDB" id="A0A3D8PG00"/>
<evidence type="ECO:0000259" key="10">
    <source>
        <dbReference type="PROSITE" id="PS51643"/>
    </source>
</evidence>
<dbReference type="SMART" id="SM00471">
    <property type="entry name" value="HDc"/>
    <property type="match status" value="1"/>
</dbReference>
<dbReference type="PANTHER" id="PTHR47963:SF9">
    <property type="entry name" value="CRISPR-ASSOCIATED ENDONUCLEASE_HELICASE CAS3"/>
    <property type="match status" value="1"/>
</dbReference>
<evidence type="ECO:0000256" key="3">
    <source>
        <dbReference type="ARBA" id="ARBA00022722"/>
    </source>
</evidence>
<proteinExistence type="inferred from homology"/>
<dbReference type="Pfam" id="PF00270">
    <property type="entry name" value="DEAD"/>
    <property type="match status" value="1"/>
</dbReference>
<sequence length="829" mass="90075">MREPWGKLDLPTGDSHHLIHHSADVAAVVHELLHLPGFRSRLDAAAGAHVSDDGIACLAALAFLHDVGKLAPAFQAKGWPAGHGITPRDHLRCGWRWLKQEEPGDCLDGNALHLIRWPGLPEWFKVLFAHHGAPIAEPPETWATAAFNDPSDYDWKASERQMGRAMLAWFPQIATAAPPQPVPRLAHHFAGVLALADWIGSDRSVFGFVPDHDPHYYAKARGLARARLREIQLDTAPATLRGRADWSLLSDHPQPRAAQQKLAEIPLDETLVILEAETGSGKTEAALWRFAMLYQAGAVDSLYFAVPTRAAARQLQRRVNEALERMFCGPAPEAVLAIPGQMLAGEARGIRLPDFRTRWDDGENPARWAAEHATRFLAAQIAVGTVDQAMMAGLQVKHAHMRGAALARSLLVIDEVHASDSWMTRIQQRMVAAHCALGGHALLMSATLGASARASWRDVPLTGFDEARRDPYPAVWTRGACHPVAADARRKSVELQGLVRWSGADAAEPALAAAAQGARVLVIRNTVDRARETWRACVDAAPHLVLALNGIPTLHHSRFAAEDRARLDRRVEEVLGKGSSGQGVIVIGTQTLEQSLDIDADLLITDLAPMDVLLQRIGRLHRHDRLRPAGFQQARVVVLGPPQGLGPLTQVPENGLGAVARAASLSGVYTDIPGLAATWNAVREQPRWTIPDMNRALVEAATHPAQLEAIAAANGWDSYLRRMTGTALAQTQGAELVILDRTQPFPDSFPSDEAVRTRLGEQGVILTLPDGAVGPFGEPIARLALPVHWSHGMTGEGEVTVEPGAVLTICTEERRYRYGPDGVSREEMG</sequence>
<evidence type="ECO:0000313" key="11">
    <source>
        <dbReference type="EMBL" id="RDW14178.1"/>
    </source>
</evidence>
<dbReference type="GO" id="GO:0016787">
    <property type="term" value="F:hydrolase activity"/>
    <property type="evidence" value="ECO:0007669"/>
    <property type="project" value="UniProtKB-KW"/>
</dbReference>
<evidence type="ECO:0000256" key="5">
    <source>
        <dbReference type="ARBA" id="ARBA00022741"/>
    </source>
</evidence>
<dbReference type="RefSeq" id="WP_115754780.1">
    <property type="nucleotide sequence ID" value="NZ_QFCQ01000012.1"/>
</dbReference>
<dbReference type="InterPro" id="IPR038257">
    <property type="entry name" value="CRISPR-assoc_Cas3_HD_sf"/>
</dbReference>
<dbReference type="GO" id="GO:0046872">
    <property type="term" value="F:metal ion binding"/>
    <property type="evidence" value="ECO:0007669"/>
    <property type="project" value="UniProtKB-KW"/>
</dbReference>
<keyword evidence="3" id="KW-0540">Nuclease</keyword>
<dbReference type="GO" id="GO:0051607">
    <property type="term" value="P:defense response to virus"/>
    <property type="evidence" value="ECO:0007669"/>
    <property type="project" value="UniProtKB-KW"/>
</dbReference>
<keyword evidence="4" id="KW-0479">Metal-binding</keyword>
<keyword evidence="5" id="KW-0547">Nucleotide-binding</keyword>
<dbReference type="NCBIfam" id="TIGR01587">
    <property type="entry name" value="cas3_core"/>
    <property type="match status" value="1"/>
</dbReference>
<dbReference type="Gene3D" id="3.40.50.300">
    <property type="entry name" value="P-loop containing nucleotide triphosphate hydrolases"/>
    <property type="match status" value="2"/>
</dbReference>
<dbReference type="InterPro" id="IPR027417">
    <property type="entry name" value="P-loop_NTPase"/>
</dbReference>
<feature type="domain" description="HD Cas3-type" evidence="10">
    <location>
        <begin position="11"/>
        <end position="199"/>
    </location>
</feature>
<dbReference type="InterPro" id="IPR014001">
    <property type="entry name" value="Helicase_ATP-bd"/>
</dbReference>
<dbReference type="PROSITE" id="PS51643">
    <property type="entry name" value="HD_CAS3"/>
    <property type="match status" value="1"/>
</dbReference>
<dbReference type="Gene3D" id="1.10.3210.30">
    <property type="match status" value="1"/>
</dbReference>
<keyword evidence="6" id="KW-0378">Hydrolase</keyword>
<gene>
    <name evidence="11" type="ORF">DIE28_03830</name>
</gene>
<dbReference type="SMART" id="SM00487">
    <property type="entry name" value="DEXDc"/>
    <property type="match status" value="1"/>
</dbReference>
<name>A0A3D8PG00_9RHOB</name>
<dbReference type="NCBIfam" id="TIGR01596">
    <property type="entry name" value="cas3_HD"/>
    <property type="match status" value="1"/>
</dbReference>
<keyword evidence="12" id="KW-1185">Reference proteome</keyword>
<dbReference type="EMBL" id="QFCQ01000012">
    <property type="protein sequence ID" value="RDW14178.1"/>
    <property type="molecule type" value="Genomic_DNA"/>
</dbReference>
<evidence type="ECO:0000256" key="8">
    <source>
        <dbReference type="ARBA" id="ARBA00022840"/>
    </source>
</evidence>
<evidence type="ECO:0000313" key="12">
    <source>
        <dbReference type="Proteomes" id="UP000256679"/>
    </source>
</evidence>
<dbReference type="CDD" id="cd09641">
    <property type="entry name" value="Cas3''_I"/>
    <property type="match status" value="1"/>
</dbReference>
<comment type="similarity">
    <text evidence="2">In the central section; belongs to the CRISPR-associated helicase Cas3 family.</text>
</comment>
<evidence type="ECO:0000256" key="6">
    <source>
        <dbReference type="ARBA" id="ARBA00022801"/>
    </source>
</evidence>
<dbReference type="SUPFAM" id="SSF52540">
    <property type="entry name" value="P-loop containing nucleoside triphosphate hydrolases"/>
    <property type="match status" value="1"/>
</dbReference>
<evidence type="ECO:0000256" key="2">
    <source>
        <dbReference type="ARBA" id="ARBA00009046"/>
    </source>
</evidence>
<keyword evidence="11" id="KW-0255">Endonuclease</keyword>
<dbReference type="InterPro" id="IPR050547">
    <property type="entry name" value="DEAD_box_RNA_helicases"/>
</dbReference>
<organism evidence="11 12">
    <name type="scientific">Paracoccus thiocyanatus</name>
    <dbReference type="NCBI Taxonomy" id="34006"/>
    <lineage>
        <taxon>Bacteria</taxon>
        <taxon>Pseudomonadati</taxon>
        <taxon>Pseudomonadota</taxon>
        <taxon>Alphaproteobacteria</taxon>
        <taxon>Rhodobacterales</taxon>
        <taxon>Paracoccaceae</taxon>
        <taxon>Paracoccus</taxon>
    </lineage>
</organism>
<dbReference type="PANTHER" id="PTHR47963">
    <property type="entry name" value="DEAD-BOX ATP-DEPENDENT RNA HELICASE 47, MITOCHONDRIAL"/>
    <property type="match status" value="1"/>
</dbReference>
<dbReference type="GO" id="GO:0003724">
    <property type="term" value="F:RNA helicase activity"/>
    <property type="evidence" value="ECO:0007669"/>
    <property type="project" value="TreeGrafter"/>
</dbReference>
<keyword evidence="8" id="KW-0067">ATP-binding</keyword>
<dbReference type="InterPro" id="IPR011545">
    <property type="entry name" value="DEAD/DEAH_box_helicase_dom"/>
</dbReference>
<evidence type="ECO:0000256" key="7">
    <source>
        <dbReference type="ARBA" id="ARBA00022806"/>
    </source>
</evidence>
<dbReference type="InterPro" id="IPR006483">
    <property type="entry name" value="CRISPR-assoc_Cas3_HD"/>
</dbReference>